<dbReference type="AlphaFoldDB" id="A0A2P5HFY0"/>
<name>A0A2P5HFY0_DIAHE</name>
<reference evidence="1" key="1">
    <citation type="submission" date="2017-09" db="EMBL/GenBank/DDBJ databases">
        <title>Polyketide synthases of a Diaporthe helianthi virulent isolate.</title>
        <authorList>
            <person name="Baroncelli R."/>
        </authorList>
    </citation>
    <scope>NUCLEOTIDE SEQUENCE [LARGE SCALE GENOMIC DNA]</scope>
    <source>
        <strain evidence="1">7/96</strain>
    </source>
</reference>
<accession>A0A2P5HFY0</accession>
<protein>
    <submittedName>
        <fullName evidence="1">Uncharacterized protein</fullName>
    </submittedName>
</protein>
<dbReference type="OrthoDB" id="5213703at2759"/>
<keyword evidence="2" id="KW-1185">Reference proteome</keyword>
<evidence type="ECO:0000313" key="2">
    <source>
        <dbReference type="Proteomes" id="UP000094444"/>
    </source>
</evidence>
<dbReference type="Proteomes" id="UP000094444">
    <property type="component" value="Unassembled WGS sequence"/>
</dbReference>
<dbReference type="EMBL" id="MAVT02002600">
    <property type="protein sequence ID" value="POS69155.1"/>
    <property type="molecule type" value="Genomic_DNA"/>
</dbReference>
<evidence type="ECO:0000313" key="1">
    <source>
        <dbReference type="EMBL" id="POS69155.1"/>
    </source>
</evidence>
<comment type="caution">
    <text evidence="1">The sequence shown here is derived from an EMBL/GenBank/DDBJ whole genome shotgun (WGS) entry which is preliminary data.</text>
</comment>
<proteinExistence type="predicted"/>
<dbReference type="InParanoid" id="A0A2P5HFY0"/>
<gene>
    <name evidence="1" type="ORF">DHEL01_v212450</name>
</gene>
<sequence>MMDPFLGIPLEVRQSILEELPTLRDLQSAVLSSGALLDTNVASRRFVRSRVFLTQYYDLEAEYDTRRRPENSSPFAVASRWISYLSKNDAYDGLILREAVWPHLLADQEHNTCTLSQVPSLKDTQVFCSWAAHLASSCRQFHDESKARRVEGEALRLVPPNSVYLGEAWLIWLQTTVAASMSRGDYSYAGYICKEIWSRFDVSPDHRHKPGLDGLALVRITSALCSRAGGIGNTADSTSAAAINEAHSSAWEYLRVQAVGGSTVHQPGMFCYRCLDGAKLLIEGARHSRGAVEPGLPHLQRLWEGVEPRGMAFNAWSHLLVNTHADRLAGIFKVWAKLQDDRREIFLQDIDLDWARDIICMLRKSGATERSISFQAEVFDLMSPRDHQYCAFGRNLADAHLKFGRVQDAIGVREKVLDELPAVSAVRPSWIMALDRLYKINGRDEDVGYLSSLVRVE</sequence>
<organism evidence="1 2">
    <name type="scientific">Diaporthe helianthi</name>
    <dbReference type="NCBI Taxonomy" id="158607"/>
    <lineage>
        <taxon>Eukaryota</taxon>
        <taxon>Fungi</taxon>
        <taxon>Dikarya</taxon>
        <taxon>Ascomycota</taxon>
        <taxon>Pezizomycotina</taxon>
        <taxon>Sordariomycetes</taxon>
        <taxon>Sordariomycetidae</taxon>
        <taxon>Diaporthales</taxon>
        <taxon>Diaporthaceae</taxon>
        <taxon>Diaporthe</taxon>
    </lineage>
</organism>